<dbReference type="InterPro" id="IPR051598">
    <property type="entry name" value="TSUP/Inactive_protease-like"/>
</dbReference>
<dbReference type="OrthoDB" id="5329774at2"/>
<reference evidence="6 7" key="1">
    <citation type="submission" date="2018-04" db="EMBL/GenBank/DDBJ databases">
        <title>Novel Campyloabacter and Helicobacter Species and Strains.</title>
        <authorList>
            <person name="Mannion A.J."/>
            <person name="Shen Z."/>
            <person name="Fox J.G."/>
        </authorList>
    </citation>
    <scope>NUCLEOTIDE SEQUENCE [LARGE SCALE GENOMIC DNA]</scope>
    <source>
        <strain evidence="6 7">MIT 12-6600</strain>
    </source>
</reference>
<keyword evidence="3 5" id="KW-1133">Transmembrane helix</keyword>
<feature type="transmembrane region" description="Helical" evidence="5">
    <location>
        <begin position="41"/>
        <end position="60"/>
    </location>
</feature>
<evidence type="ECO:0000256" key="4">
    <source>
        <dbReference type="ARBA" id="ARBA00023136"/>
    </source>
</evidence>
<accession>A0A3D8IS73</accession>
<proteinExistence type="inferred from homology"/>
<comment type="similarity">
    <text evidence="5">Belongs to the 4-toluene sulfonate uptake permease (TSUP) (TC 2.A.102) family.</text>
</comment>
<dbReference type="GO" id="GO:0005886">
    <property type="term" value="C:plasma membrane"/>
    <property type="evidence" value="ECO:0007669"/>
    <property type="project" value="UniProtKB-SubCell"/>
</dbReference>
<protein>
    <recommendedName>
        <fullName evidence="5">Probable membrane transporter protein</fullName>
    </recommendedName>
</protein>
<dbReference type="InterPro" id="IPR002781">
    <property type="entry name" value="TM_pro_TauE-like"/>
</dbReference>
<feature type="transmembrane region" description="Helical" evidence="5">
    <location>
        <begin position="135"/>
        <end position="168"/>
    </location>
</feature>
<comment type="subcellular location">
    <subcellularLocation>
        <location evidence="5">Cell membrane</location>
        <topology evidence="5">Multi-pass membrane protein</topology>
    </subcellularLocation>
    <subcellularLocation>
        <location evidence="1">Membrane</location>
        <topology evidence="1">Multi-pass membrane protein</topology>
    </subcellularLocation>
</comment>
<name>A0A3D8IS73_9HELI</name>
<feature type="transmembrane region" description="Helical" evidence="5">
    <location>
        <begin position="7"/>
        <end position="35"/>
    </location>
</feature>
<dbReference type="EMBL" id="NXLT01000002">
    <property type="protein sequence ID" value="RDU68119.1"/>
    <property type="molecule type" value="Genomic_DNA"/>
</dbReference>
<evidence type="ECO:0000256" key="5">
    <source>
        <dbReference type="RuleBase" id="RU363041"/>
    </source>
</evidence>
<feature type="transmembrane region" description="Helical" evidence="5">
    <location>
        <begin position="205"/>
        <end position="222"/>
    </location>
</feature>
<evidence type="ECO:0000256" key="2">
    <source>
        <dbReference type="ARBA" id="ARBA00022692"/>
    </source>
</evidence>
<keyword evidence="4 5" id="KW-0472">Membrane</keyword>
<feature type="transmembrane region" description="Helical" evidence="5">
    <location>
        <begin position="174"/>
        <end position="193"/>
    </location>
</feature>
<comment type="caution">
    <text evidence="6">The sequence shown here is derived from an EMBL/GenBank/DDBJ whole genome shotgun (WGS) entry which is preliminary data.</text>
</comment>
<organism evidence="6 7">
    <name type="scientific">Helicobacter equorum</name>
    <dbReference type="NCBI Taxonomy" id="361872"/>
    <lineage>
        <taxon>Bacteria</taxon>
        <taxon>Pseudomonadati</taxon>
        <taxon>Campylobacterota</taxon>
        <taxon>Epsilonproteobacteria</taxon>
        <taxon>Campylobacterales</taxon>
        <taxon>Helicobacteraceae</taxon>
        <taxon>Helicobacter</taxon>
    </lineage>
</organism>
<evidence type="ECO:0000313" key="6">
    <source>
        <dbReference type="EMBL" id="RDU68119.1"/>
    </source>
</evidence>
<dbReference type="Proteomes" id="UP000256514">
    <property type="component" value="Unassembled WGS sequence"/>
</dbReference>
<dbReference type="PANTHER" id="PTHR43701:SF2">
    <property type="entry name" value="MEMBRANE TRANSPORTER PROTEIN YJNA-RELATED"/>
    <property type="match status" value="1"/>
</dbReference>
<evidence type="ECO:0000313" key="7">
    <source>
        <dbReference type="Proteomes" id="UP000256514"/>
    </source>
</evidence>
<keyword evidence="7" id="KW-1185">Reference proteome</keyword>
<evidence type="ECO:0000256" key="3">
    <source>
        <dbReference type="ARBA" id="ARBA00022989"/>
    </source>
</evidence>
<keyword evidence="2 5" id="KW-0812">Transmembrane</keyword>
<dbReference type="AlphaFoldDB" id="A0A3D8IS73"/>
<evidence type="ECO:0000256" key="1">
    <source>
        <dbReference type="ARBA" id="ARBA00004141"/>
    </source>
</evidence>
<gene>
    <name evidence="6" type="ORF">CQA54_04020</name>
</gene>
<feature type="transmembrane region" description="Helical" evidence="5">
    <location>
        <begin position="97"/>
        <end position="114"/>
    </location>
</feature>
<dbReference type="PANTHER" id="PTHR43701">
    <property type="entry name" value="MEMBRANE TRANSPORTER PROTEIN MJ0441-RELATED"/>
    <property type="match status" value="1"/>
</dbReference>
<dbReference type="Pfam" id="PF01925">
    <property type="entry name" value="TauE"/>
    <property type="match status" value="1"/>
</dbReference>
<sequence>MQEGIFALIGFISGIAAGFFGIGGGVIIVPCLLFFGISMEYAIGTSIVQMIFSSVFGSILNIWRKKLDLRAGFYVGLGGLIGASFSGIIVANIHSTILLILFILLTLVSVKKYIFNTKTTANPNPPIKDPTQQKLVMIGVGVLTGIFAISLGIGGGLIIGPLLAYFLGLDSKKVVPIALFFIVFASISGSLSLYNQDLIDWHKGLIVGICAMIGVAIGSKLIDLTSLTNHRYALIGIYVFSLCASLYKLFLILVEQNL</sequence>
<keyword evidence="5" id="KW-1003">Cell membrane</keyword>
<feature type="transmembrane region" description="Helical" evidence="5">
    <location>
        <begin position="234"/>
        <end position="254"/>
    </location>
</feature>
<feature type="transmembrane region" description="Helical" evidence="5">
    <location>
        <begin position="72"/>
        <end position="91"/>
    </location>
</feature>